<organism evidence="1 2">
    <name type="scientific">Escherichia phage vB_EcoD_Sadiya</name>
    <dbReference type="NCBI Taxonomy" id="2902684"/>
    <lineage>
        <taxon>Viruses</taxon>
        <taxon>Duplodnaviria</taxon>
        <taxon>Heunggongvirae</taxon>
        <taxon>Uroviricota</taxon>
        <taxon>Caudoviricetes</taxon>
        <taxon>Drexlerviridae</taxon>
        <taxon>Rogunavirinae</taxon>
        <taxon>Sadiyavirus</taxon>
        <taxon>Sadiyavirus sadiya</taxon>
    </lineage>
</organism>
<gene>
    <name evidence="1" type="ORF">SADIYA_68</name>
</gene>
<name>A0AC61TS57_9CAUD</name>
<keyword evidence="2" id="KW-1185">Reference proteome</keyword>
<dbReference type="EMBL" id="OL539467">
    <property type="protein sequence ID" value="UGV22757.1"/>
    <property type="molecule type" value="Genomic_DNA"/>
</dbReference>
<evidence type="ECO:0000313" key="2">
    <source>
        <dbReference type="Proteomes" id="UP000828105"/>
    </source>
</evidence>
<dbReference type="Proteomes" id="UP000828105">
    <property type="component" value="Segment"/>
</dbReference>
<protein>
    <submittedName>
        <fullName evidence="1">VUT family protein</fullName>
    </submittedName>
</protein>
<reference evidence="1" key="1">
    <citation type="submission" date="2021-11" db="EMBL/GenBank/DDBJ databases">
        <authorList>
            <person name="Marshall N."/>
            <person name="Jared K."/>
            <person name="Sharma R."/>
            <person name="Grose J.H."/>
        </authorList>
    </citation>
    <scope>NUCLEOTIDE SEQUENCE</scope>
</reference>
<evidence type="ECO:0000313" key="1">
    <source>
        <dbReference type="EMBL" id="UGV22757.1"/>
    </source>
</evidence>
<sequence length="158" mass="16354">MRKVLMICVYVAIFLLANLLVASFGPAVTPFNALFLIAADMVLRDRIQFESGAAWSILACFLAGFATVLIAPGSEMIALASGLSCLLAGSASAIAFKLKSGGFFQKALPANVIAAAVDSIAFPLIAFGSIMPGITAAQFAAKTIGASIILLIIRKLSK</sequence>
<proteinExistence type="predicted"/>
<accession>A0AC61TS57</accession>